<dbReference type="Pfam" id="PF13442">
    <property type="entry name" value="Cytochrome_CBB3"/>
    <property type="match status" value="2"/>
</dbReference>
<dbReference type="NCBIfam" id="TIGR00782">
    <property type="entry name" value="ccoP"/>
    <property type="match status" value="1"/>
</dbReference>
<evidence type="ECO:0000259" key="25">
    <source>
        <dbReference type="PROSITE" id="PS51007"/>
    </source>
</evidence>
<proteinExistence type="inferred from homology"/>
<evidence type="ECO:0000256" key="17">
    <source>
        <dbReference type="ARBA" id="ARBA00023004"/>
    </source>
</evidence>
<evidence type="ECO:0000256" key="4">
    <source>
        <dbReference type="ARBA" id="ARBA00011203"/>
    </source>
</evidence>
<evidence type="ECO:0000256" key="22">
    <source>
        <dbReference type="PIRSR" id="PIRSR000006-1"/>
    </source>
</evidence>
<dbReference type="PRINTS" id="PR00605">
    <property type="entry name" value="CYTCHROMECIC"/>
</dbReference>
<evidence type="ECO:0000256" key="18">
    <source>
        <dbReference type="ARBA" id="ARBA00023065"/>
    </source>
</evidence>
<evidence type="ECO:0000256" key="7">
    <source>
        <dbReference type="ARBA" id="ARBA00022519"/>
    </source>
</evidence>
<evidence type="ECO:0000256" key="23">
    <source>
        <dbReference type="PIRSR" id="PIRSR000006-2"/>
    </source>
</evidence>
<dbReference type="UniPathway" id="UPA00705"/>
<evidence type="ECO:0000256" key="6">
    <source>
        <dbReference type="ARBA" id="ARBA00022475"/>
    </source>
</evidence>
<keyword evidence="6 21" id="KW-1003">Cell membrane</keyword>
<comment type="cofactor">
    <cofactor evidence="21 23">
        <name>heme c</name>
        <dbReference type="ChEBI" id="CHEBI:61717"/>
    </cofactor>
    <text evidence="21 23">Binds 2 heme C groups per subunit.</text>
</comment>
<sequence>MADGYKKEVDHISGVETTGHEWDGLKELNNPLPKWWLYIFYATIVWAIGYWVVYPSWPLVSSYTAGVLGDSQRANALAAFEAGMAERAQIGEKLVNASLEEIESTQSLLEFAMANGRAAFGDNCAACHGTGALGATGYPNLQDDNWIWGGSLEEIHQTLQYGIRSGHDEARVGEMPAFGTSGMLDKTQITQVANFVGSRAGLEPEAGVDLAAGEQVYVENCAACHGDDLKGMKEVGAPNLTANNYLYGKSIDAIRAQVTNARNGVMPAWAPRLDPATVKSLAVYVHALGGGN</sequence>
<evidence type="ECO:0000256" key="15">
    <source>
        <dbReference type="ARBA" id="ARBA00022989"/>
    </source>
</evidence>
<dbReference type="SUPFAM" id="SSF46626">
    <property type="entry name" value="Cytochrome c"/>
    <property type="match status" value="2"/>
</dbReference>
<keyword evidence="8 21" id="KW-0349">Heme</keyword>
<evidence type="ECO:0000256" key="24">
    <source>
        <dbReference type="SAM" id="Phobius"/>
    </source>
</evidence>
<gene>
    <name evidence="26" type="ORF">SAMN05421512_106287</name>
</gene>
<keyword evidence="14 21" id="KW-0249">Electron transport</keyword>
<evidence type="ECO:0000256" key="11">
    <source>
        <dbReference type="ARBA" id="ARBA00022723"/>
    </source>
</evidence>
<keyword evidence="27" id="KW-1185">Reference proteome</keyword>
<keyword evidence="10 24" id="KW-0812">Transmembrane</keyword>
<keyword evidence="18 21" id="KW-0406">Ion transport</keyword>
<evidence type="ECO:0000256" key="9">
    <source>
        <dbReference type="ARBA" id="ARBA00022660"/>
    </source>
</evidence>
<evidence type="ECO:0000256" key="3">
    <source>
        <dbReference type="ARBA" id="ARBA00006113"/>
    </source>
</evidence>
<keyword evidence="15 24" id="KW-1133">Transmembrane helix</keyword>
<keyword evidence="19 21" id="KW-0472">Membrane</keyword>
<dbReference type="InterPro" id="IPR050597">
    <property type="entry name" value="Cytochrome_c_Oxidase_Subunit"/>
</dbReference>
<evidence type="ECO:0000313" key="26">
    <source>
        <dbReference type="EMBL" id="SOC10746.1"/>
    </source>
</evidence>
<evidence type="ECO:0000256" key="12">
    <source>
        <dbReference type="ARBA" id="ARBA00022737"/>
    </source>
</evidence>
<dbReference type="GO" id="GO:1902600">
    <property type="term" value="P:proton transmembrane transport"/>
    <property type="evidence" value="ECO:0007669"/>
    <property type="project" value="UniProtKB-KW"/>
</dbReference>
<comment type="function">
    <text evidence="20">C-type cytochrome. Part of the cbb3-type cytochrome c oxidase complex. FixP subunit is required for transferring electrons from donor cytochrome c via its heme groups to FixO subunit. From there, electrons are shuttled to the catalytic binuclear center of FixN subunit where oxygen reduction takes place. The complex also functions as a proton pump.</text>
</comment>
<keyword evidence="13 21" id="KW-0375">Hydrogen ion transport</keyword>
<comment type="similarity">
    <text evidence="3 21">Belongs to the CcoP / FixP family.</text>
</comment>
<keyword evidence="17 21" id="KW-0408">Iron</keyword>
<evidence type="ECO:0000256" key="21">
    <source>
        <dbReference type="PIRNR" id="PIRNR000006"/>
    </source>
</evidence>
<evidence type="ECO:0000313" key="27">
    <source>
        <dbReference type="Proteomes" id="UP000219331"/>
    </source>
</evidence>
<comment type="subunit">
    <text evidence="4">Component of the cbb3-type cytochrome c oxidase at least composed of FixN, FixO, FixQ and FixP.</text>
</comment>
<dbReference type="GO" id="GO:0016491">
    <property type="term" value="F:oxidoreductase activity"/>
    <property type="evidence" value="ECO:0007669"/>
    <property type="project" value="UniProtKB-KW"/>
</dbReference>
<keyword evidence="9 21" id="KW-0679">Respiratory chain</keyword>
<dbReference type="PANTHER" id="PTHR33751">
    <property type="entry name" value="CBB3-TYPE CYTOCHROME C OXIDASE SUBUNIT FIXP"/>
    <property type="match status" value="1"/>
</dbReference>
<dbReference type="InterPro" id="IPR004678">
    <property type="entry name" value="Cyt_c_oxidase_cbb3_su3"/>
</dbReference>
<evidence type="ECO:0000256" key="2">
    <source>
        <dbReference type="ARBA" id="ARBA00004673"/>
    </source>
</evidence>
<dbReference type="Pfam" id="PF14715">
    <property type="entry name" value="FixP_N"/>
    <property type="match status" value="1"/>
</dbReference>
<feature type="binding site" description="axial binding residue" evidence="22">
    <location>
        <position position="175"/>
    </location>
    <ligand>
        <name>heme c</name>
        <dbReference type="ChEBI" id="CHEBI:61717"/>
        <label>2</label>
    </ligand>
    <ligandPart>
        <name>Fe</name>
        <dbReference type="ChEBI" id="CHEBI:18248"/>
    </ligandPart>
</feature>
<keyword evidence="11 21" id="KW-0479">Metal-binding</keyword>
<dbReference type="PROSITE" id="PS51007">
    <property type="entry name" value="CYTC"/>
    <property type="match status" value="2"/>
</dbReference>
<evidence type="ECO:0000256" key="19">
    <source>
        <dbReference type="ARBA" id="ARBA00023136"/>
    </source>
</evidence>
<dbReference type="InterPro" id="IPR008168">
    <property type="entry name" value="Cyt_C_IC"/>
</dbReference>
<evidence type="ECO:0000256" key="5">
    <source>
        <dbReference type="ARBA" id="ARBA00022448"/>
    </source>
</evidence>
<dbReference type="AlphaFoldDB" id="A0A285SW59"/>
<feature type="binding site" description="axial binding residue" evidence="22">
    <location>
        <position position="225"/>
    </location>
    <ligand>
        <name>heme c</name>
        <dbReference type="ChEBI" id="CHEBI:61717"/>
        <label>2</label>
    </ligand>
    <ligandPart>
        <name>Fe</name>
        <dbReference type="ChEBI" id="CHEBI:18248"/>
    </ligandPart>
</feature>
<organism evidence="26 27">
    <name type="scientific">Stappia indica</name>
    <dbReference type="NCBI Taxonomy" id="538381"/>
    <lineage>
        <taxon>Bacteria</taxon>
        <taxon>Pseudomonadati</taxon>
        <taxon>Pseudomonadota</taxon>
        <taxon>Alphaproteobacteria</taxon>
        <taxon>Hyphomicrobiales</taxon>
        <taxon>Stappiaceae</taxon>
        <taxon>Stappia</taxon>
    </lineage>
</organism>
<dbReference type="InterPro" id="IPR036909">
    <property type="entry name" value="Cyt_c-like_dom_sf"/>
</dbReference>
<feature type="binding site" description="covalent" evidence="23">
    <location>
        <position position="221"/>
    </location>
    <ligand>
        <name>heme c</name>
        <dbReference type="ChEBI" id="CHEBI:61717"/>
        <label>2</label>
    </ligand>
</feature>
<feature type="binding site" description="covalent" evidence="23">
    <location>
        <position position="124"/>
    </location>
    <ligand>
        <name>heme c</name>
        <dbReference type="ChEBI" id="CHEBI:61717"/>
        <label>1</label>
    </ligand>
</feature>
<evidence type="ECO:0000256" key="13">
    <source>
        <dbReference type="ARBA" id="ARBA00022781"/>
    </source>
</evidence>
<dbReference type="PIRSF" id="PIRSF000006">
    <property type="entry name" value="Cbb3-Cox_fixP"/>
    <property type="match status" value="1"/>
</dbReference>
<evidence type="ECO:0000256" key="8">
    <source>
        <dbReference type="ARBA" id="ARBA00022617"/>
    </source>
</evidence>
<keyword evidence="7 21" id="KW-0997">Cell inner membrane</keyword>
<evidence type="ECO:0000256" key="1">
    <source>
        <dbReference type="ARBA" id="ARBA00004533"/>
    </source>
</evidence>
<evidence type="ECO:0000256" key="16">
    <source>
        <dbReference type="ARBA" id="ARBA00023002"/>
    </source>
</evidence>
<comment type="subcellular location">
    <subcellularLocation>
        <location evidence="1 21">Cell inner membrane</location>
    </subcellularLocation>
</comment>
<keyword evidence="16 21" id="KW-0560">Oxidoreductase</keyword>
<dbReference type="PANTHER" id="PTHR33751:SF1">
    <property type="entry name" value="CBB3-TYPE CYTOCHROME C OXIDASE SUBUNIT FIXP"/>
    <property type="match status" value="1"/>
</dbReference>
<dbReference type="STRING" id="538381.GCA_001696535_02814"/>
<dbReference type="EMBL" id="OBML01000006">
    <property type="protein sequence ID" value="SOC10746.1"/>
    <property type="molecule type" value="Genomic_DNA"/>
</dbReference>
<dbReference type="RefSeq" id="WP_097175189.1">
    <property type="nucleotide sequence ID" value="NZ_OBML01000006.1"/>
</dbReference>
<dbReference type="Gene3D" id="1.10.760.10">
    <property type="entry name" value="Cytochrome c-like domain"/>
    <property type="match status" value="2"/>
</dbReference>
<dbReference type="InterPro" id="IPR038414">
    <property type="entry name" value="CcoP_N_sf"/>
</dbReference>
<dbReference type="Proteomes" id="UP000219331">
    <property type="component" value="Unassembled WGS sequence"/>
</dbReference>
<protein>
    <recommendedName>
        <fullName evidence="21">Cbb3-type cytochrome c oxidase subunit</fullName>
    </recommendedName>
</protein>
<dbReference type="Gene3D" id="6.10.280.130">
    <property type="match status" value="1"/>
</dbReference>
<keyword evidence="5 21" id="KW-0813">Transport</keyword>
<comment type="pathway">
    <text evidence="2 21">Energy metabolism; oxidative phosphorylation.</text>
</comment>
<feature type="binding site" description="covalent" evidence="23">
    <location>
        <position position="127"/>
    </location>
    <ligand>
        <name>heme c</name>
        <dbReference type="ChEBI" id="CHEBI:61717"/>
        <label>1</label>
    </ligand>
</feature>
<dbReference type="GO" id="GO:0020037">
    <property type="term" value="F:heme binding"/>
    <property type="evidence" value="ECO:0007669"/>
    <property type="project" value="InterPro"/>
</dbReference>
<dbReference type="InterPro" id="IPR009056">
    <property type="entry name" value="Cyt_c-like_dom"/>
</dbReference>
<feature type="domain" description="Cytochrome c" evidence="25">
    <location>
        <begin position="111"/>
        <end position="200"/>
    </location>
</feature>
<feature type="domain" description="Cytochrome c" evidence="25">
    <location>
        <begin position="208"/>
        <end position="289"/>
    </location>
</feature>
<evidence type="ECO:0000256" key="20">
    <source>
        <dbReference type="ARBA" id="ARBA00025525"/>
    </source>
</evidence>
<evidence type="ECO:0000256" key="10">
    <source>
        <dbReference type="ARBA" id="ARBA00022692"/>
    </source>
</evidence>
<evidence type="ECO:0000256" key="14">
    <source>
        <dbReference type="ARBA" id="ARBA00022982"/>
    </source>
</evidence>
<accession>A0A285SW59</accession>
<dbReference type="GO" id="GO:0009055">
    <property type="term" value="F:electron transfer activity"/>
    <property type="evidence" value="ECO:0007669"/>
    <property type="project" value="InterPro"/>
</dbReference>
<feature type="binding site" description="covalent" evidence="23">
    <location>
        <position position="224"/>
    </location>
    <ligand>
        <name>heme c</name>
        <dbReference type="ChEBI" id="CHEBI:61717"/>
        <label>2</label>
    </ligand>
</feature>
<name>A0A285SW59_9HYPH</name>
<feature type="binding site" description="axial binding residue" evidence="22">
    <location>
        <position position="266"/>
    </location>
    <ligand>
        <name>heme c</name>
        <dbReference type="ChEBI" id="CHEBI:61717"/>
        <label>1</label>
    </ligand>
    <ligandPart>
        <name>Fe</name>
        <dbReference type="ChEBI" id="CHEBI:18248"/>
    </ligandPart>
</feature>
<reference evidence="26 27" key="1">
    <citation type="submission" date="2017-08" db="EMBL/GenBank/DDBJ databases">
        <authorList>
            <person name="de Groot N.N."/>
        </authorList>
    </citation>
    <scope>NUCLEOTIDE SEQUENCE [LARGE SCALE GENOMIC DNA]</scope>
    <source>
        <strain evidence="26 27">USBA 352</strain>
    </source>
</reference>
<feature type="transmembrane region" description="Helical" evidence="24">
    <location>
        <begin position="35"/>
        <end position="53"/>
    </location>
</feature>
<feature type="binding site" description="axial binding residue" evidence="22">
    <location>
        <position position="128"/>
    </location>
    <ligand>
        <name>heme c</name>
        <dbReference type="ChEBI" id="CHEBI:61717"/>
        <label>1</label>
    </ligand>
    <ligandPart>
        <name>Fe</name>
        <dbReference type="ChEBI" id="CHEBI:18248"/>
    </ligandPart>
</feature>
<dbReference type="GO" id="GO:0005506">
    <property type="term" value="F:iron ion binding"/>
    <property type="evidence" value="ECO:0007669"/>
    <property type="project" value="InterPro"/>
</dbReference>
<keyword evidence="12" id="KW-0677">Repeat</keyword>
<dbReference type="GO" id="GO:0006119">
    <property type="term" value="P:oxidative phosphorylation"/>
    <property type="evidence" value="ECO:0007669"/>
    <property type="project" value="UniProtKB-UniPathway"/>
</dbReference>
<dbReference type="OrthoDB" id="9811281at2"/>
<dbReference type="InterPro" id="IPR032858">
    <property type="entry name" value="CcoP_N"/>
</dbReference>
<dbReference type="GO" id="GO:0005886">
    <property type="term" value="C:plasma membrane"/>
    <property type="evidence" value="ECO:0007669"/>
    <property type="project" value="UniProtKB-SubCell"/>
</dbReference>